<dbReference type="InterPro" id="IPR019340">
    <property type="entry name" value="Histone_AcTrfase_su3"/>
</dbReference>
<dbReference type="Gene3D" id="3.30.1330.20">
    <property type="entry name" value="Tubulin/FtsZ, C-terminal domain"/>
    <property type="match status" value="1"/>
</dbReference>
<organism evidence="16 17">
    <name type="scientific">Musa balbisiana</name>
    <name type="common">Banana</name>
    <dbReference type="NCBI Taxonomy" id="52838"/>
    <lineage>
        <taxon>Eukaryota</taxon>
        <taxon>Viridiplantae</taxon>
        <taxon>Streptophyta</taxon>
        <taxon>Embryophyta</taxon>
        <taxon>Tracheophyta</taxon>
        <taxon>Spermatophyta</taxon>
        <taxon>Magnoliopsida</taxon>
        <taxon>Liliopsida</taxon>
        <taxon>Zingiberales</taxon>
        <taxon>Musaceae</taxon>
        <taxon>Musa</taxon>
    </lineage>
</organism>
<feature type="region of interest" description="Disordered" evidence="13">
    <location>
        <begin position="160"/>
        <end position="199"/>
    </location>
</feature>
<dbReference type="InterPro" id="IPR036525">
    <property type="entry name" value="Tubulin/FtsZ_GTPase_sf"/>
</dbReference>
<dbReference type="GO" id="GO:0009535">
    <property type="term" value="C:chloroplast thylakoid membrane"/>
    <property type="evidence" value="ECO:0007669"/>
    <property type="project" value="UniProtKB-SubCell"/>
</dbReference>
<keyword evidence="6" id="KW-0934">Plastid</keyword>
<dbReference type="NCBIfam" id="TIGR00065">
    <property type="entry name" value="ftsZ"/>
    <property type="match status" value="1"/>
</dbReference>
<dbReference type="Pfam" id="PF12327">
    <property type="entry name" value="FtsZ_C"/>
    <property type="match status" value="1"/>
</dbReference>
<dbReference type="InterPro" id="IPR018316">
    <property type="entry name" value="Tubulin/FtsZ_2-layer-sand-dom"/>
</dbReference>
<evidence type="ECO:0000256" key="6">
    <source>
        <dbReference type="ARBA" id="ARBA00022640"/>
    </source>
</evidence>
<feature type="region of interest" description="Disordered" evidence="13">
    <location>
        <begin position="1150"/>
        <end position="1222"/>
    </location>
</feature>
<name>A0A4S8IQC0_MUSBA</name>
<comment type="subcellular location">
    <subcellularLocation>
        <location evidence="1">Plastid</location>
        <location evidence="1">Chloroplast stroma</location>
    </subcellularLocation>
    <subcellularLocation>
        <location evidence="2">Plastid</location>
        <location evidence="2">Chloroplast thylakoid membrane</location>
        <topology evidence="2">Peripheral membrane protein</topology>
    </subcellularLocation>
</comment>
<dbReference type="InterPro" id="IPR003008">
    <property type="entry name" value="Tubulin_FtsZ_GTPase"/>
</dbReference>
<evidence type="ECO:0000256" key="4">
    <source>
        <dbReference type="ARBA" id="ARBA00022528"/>
    </source>
</evidence>
<dbReference type="Gene3D" id="3.40.50.1440">
    <property type="entry name" value="Tubulin/FtsZ, GTPase domain"/>
    <property type="match status" value="1"/>
</dbReference>
<dbReference type="PANTHER" id="PTHR31115:SF2">
    <property type="entry name" value="OS05G0107300 PROTEIN"/>
    <property type="match status" value="1"/>
</dbReference>
<feature type="region of interest" description="Disordered" evidence="13">
    <location>
        <begin position="433"/>
        <end position="466"/>
    </location>
</feature>
<keyword evidence="8" id="KW-0809">Transit peptide</keyword>
<feature type="compositionally biased region" description="Polar residues" evidence="13">
    <location>
        <begin position="170"/>
        <end position="190"/>
    </location>
</feature>
<evidence type="ECO:0000256" key="11">
    <source>
        <dbReference type="ARBA" id="ARBA00023136"/>
    </source>
</evidence>
<dbReference type="STRING" id="52838.A0A4S8IQC0"/>
<keyword evidence="17" id="KW-1185">Reference proteome</keyword>
<dbReference type="SMART" id="SM00864">
    <property type="entry name" value="Tubulin"/>
    <property type="match status" value="1"/>
</dbReference>
<evidence type="ECO:0000256" key="8">
    <source>
        <dbReference type="ARBA" id="ARBA00022946"/>
    </source>
</evidence>
<dbReference type="GO" id="GO:0070938">
    <property type="term" value="C:contractile ring"/>
    <property type="evidence" value="ECO:0007669"/>
    <property type="project" value="UniProtKB-ARBA"/>
</dbReference>
<evidence type="ECO:0000256" key="5">
    <source>
        <dbReference type="ARBA" id="ARBA00022553"/>
    </source>
</evidence>
<feature type="domain" description="Tubulin/FtsZ GTPase" evidence="14">
    <location>
        <begin position="1409"/>
        <end position="1603"/>
    </location>
</feature>
<evidence type="ECO:0000259" key="14">
    <source>
        <dbReference type="SMART" id="SM00864"/>
    </source>
</evidence>
<accession>A0A4S8IQC0</accession>
<proteinExistence type="inferred from homology"/>
<evidence type="ECO:0000256" key="10">
    <source>
        <dbReference type="ARBA" id="ARBA00023134"/>
    </source>
</evidence>
<keyword evidence="9" id="KW-0793">Thylakoid</keyword>
<gene>
    <name evidence="16" type="ORF">C4D60_Mb06t13830</name>
</gene>
<feature type="domain" description="Tubulin/FtsZ 2-layer sandwich" evidence="15">
    <location>
        <begin position="1605"/>
        <end position="1722"/>
    </location>
</feature>
<feature type="coiled-coil region" evidence="12">
    <location>
        <begin position="967"/>
        <end position="1001"/>
    </location>
</feature>
<dbReference type="SMART" id="SM00865">
    <property type="entry name" value="Tubulin_C"/>
    <property type="match status" value="1"/>
</dbReference>
<evidence type="ECO:0000256" key="3">
    <source>
        <dbReference type="ARBA" id="ARBA00009690"/>
    </source>
</evidence>
<keyword evidence="4" id="KW-0150">Chloroplast</keyword>
<evidence type="ECO:0000313" key="16">
    <source>
        <dbReference type="EMBL" id="THU49842.1"/>
    </source>
</evidence>
<dbReference type="PANTHER" id="PTHR31115">
    <property type="entry name" value="OS05G0107300 PROTEIN"/>
    <property type="match status" value="1"/>
</dbReference>
<evidence type="ECO:0000256" key="13">
    <source>
        <dbReference type="SAM" id="MobiDB-lite"/>
    </source>
</evidence>
<dbReference type="InterPro" id="IPR000158">
    <property type="entry name" value="Cell_div_FtsZ"/>
</dbReference>
<comment type="similarity">
    <text evidence="3">Belongs to the FtsZ family.</text>
</comment>
<dbReference type="GO" id="GO:0003924">
    <property type="term" value="F:GTPase activity"/>
    <property type="evidence" value="ECO:0007669"/>
    <property type="project" value="InterPro"/>
</dbReference>
<evidence type="ECO:0000256" key="9">
    <source>
        <dbReference type="ARBA" id="ARBA00023078"/>
    </source>
</evidence>
<dbReference type="FunFam" id="3.40.50.1440:FF:000001">
    <property type="entry name" value="Cell division protein FtsZ"/>
    <property type="match status" value="1"/>
</dbReference>
<keyword evidence="10" id="KW-0342">GTP-binding</keyword>
<dbReference type="Pfam" id="PF10198">
    <property type="entry name" value="Ada3"/>
    <property type="match status" value="1"/>
</dbReference>
<feature type="region of interest" description="Disordered" evidence="13">
    <location>
        <begin position="1717"/>
        <end position="1749"/>
    </location>
</feature>
<dbReference type="PRINTS" id="PR00423">
    <property type="entry name" value="CELLDVISFTSZ"/>
</dbReference>
<evidence type="ECO:0008006" key="18">
    <source>
        <dbReference type="Google" id="ProtNLM"/>
    </source>
</evidence>
<dbReference type="GO" id="GO:0042802">
    <property type="term" value="F:identical protein binding"/>
    <property type="evidence" value="ECO:0007669"/>
    <property type="project" value="UniProtKB-ARBA"/>
</dbReference>
<dbReference type="CDD" id="cd02201">
    <property type="entry name" value="FtsZ_type1"/>
    <property type="match status" value="1"/>
</dbReference>
<feature type="compositionally biased region" description="Polar residues" evidence="13">
    <location>
        <begin position="446"/>
        <end position="458"/>
    </location>
</feature>
<evidence type="ECO:0000256" key="2">
    <source>
        <dbReference type="ARBA" id="ARBA00004525"/>
    </source>
</evidence>
<evidence type="ECO:0000256" key="12">
    <source>
        <dbReference type="SAM" id="Coils"/>
    </source>
</evidence>
<evidence type="ECO:0000256" key="7">
    <source>
        <dbReference type="ARBA" id="ARBA00022741"/>
    </source>
</evidence>
<reference evidence="16 17" key="1">
    <citation type="journal article" date="2019" name="Nat. Plants">
        <title>Genome sequencing of Musa balbisiana reveals subgenome evolution and function divergence in polyploid bananas.</title>
        <authorList>
            <person name="Yao X."/>
        </authorList>
    </citation>
    <scope>NUCLEOTIDE SEQUENCE [LARGE SCALE GENOMIC DNA]</scope>
    <source>
        <strain evidence="17">cv. DH-PKW</strain>
        <tissue evidence="16">Leaves</tissue>
    </source>
</reference>
<keyword evidence="12" id="KW-0175">Coiled coil</keyword>
<feature type="compositionally biased region" description="Polar residues" evidence="13">
    <location>
        <begin position="320"/>
        <end position="354"/>
    </location>
</feature>
<dbReference type="SUPFAM" id="SSF52490">
    <property type="entry name" value="Tubulin nucleotide-binding domain-like"/>
    <property type="match status" value="1"/>
</dbReference>
<evidence type="ECO:0000259" key="15">
    <source>
        <dbReference type="SMART" id="SM00865"/>
    </source>
</evidence>
<feature type="compositionally biased region" description="Basic and acidic residues" evidence="13">
    <location>
        <begin position="607"/>
        <end position="616"/>
    </location>
</feature>
<dbReference type="GO" id="GO:0009570">
    <property type="term" value="C:chloroplast stroma"/>
    <property type="evidence" value="ECO:0007669"/>
    <property type="project" value="UniProtKB-SubCell"/>
</dbReference>
<dbReference type="Pfam" id="PF00091">
    <property type="entry name" value="Tubulin"/>
    <property type="match status" value="1"/>
</dbReference>
<dbReference type="InterPro" id="IPR008280">
    <property type="entry name" value="Tub_FtsZ_C"/>
</dbReference>
<dbReference type="FunFam" id="3.30.1330.20:FF:000007">
    <property type="entry name" value="Cell division protein ftsZ, putative"/>
    <property type="match status" value="1"/>
</dbReference>
<protein>
    <recommendedName>
        <fullName evidence="18">Cell division protein FtsZ</fullName>
    </recommendedName>
</protein>
<feature type="region of interest" description="Disordered" evidence="13">
    <location>
        <begin position="571"/>
        <end position="667"/>
    </location>
</feature>
<dbReference type="InterPro" id="IPR020805">
    <property type="entry name" value="Cell_div_FtsZ_CS"/>
</dbReference>
<dbReference type="PROSITE" id="PS01135">
    <property type="entry name" value="FTSZ_2"/>
    <property type="match status" value="1"/>
</dbReference>
<feature type="region of interest" description="Disordered" evidence="13">
    <location>
        <begin position="1"/>
        <end position="67"/>
    </location>
</feature>
<evidence type="ECO:0000256" key="1">
    <source>
        <dbReference type="ARBA" id="ARBA00004470"/>
    </source>
</evidence>
<feature type="compositionally biased region" description="Basic and acidic residues" evidence="13">
    <location>
        <begin position="1170"/>
        <end position="1183"/>
    </location>
</feature>
<feature type="compositionally biased region" description="Basic and acidic residues" evidence="13">
    <location>
        <begin position="579"/>
        <end position="589"/>
    </location>
</feature>
<keyword evidence="7" id="KW-0547">Nucleotide-binding</keyword>
<evidence type="ECO:0000313" key="17">
    <source>
        <dbReference type="Proteomes" id="UP000317650"/>
    </source>
</evidence>
<dbReference type="GO" id="GO:0005525">
    <property type="term" value="F:GTP binding"/>
    <property type="evidence" value="ECO:0007669"/>
    <property type="project" value="UniProtKB-KW"/>
</dbReference>
<sequence>MKMAGSMRAESAASSLDGPKFSAAYHNGQRGAFSGSGLERSGSFRESSENRIMVTGPGPSRNTTLSSELPSLSQYLSLEPFSMGEQRYSRTGELRRVLGVTVEEHPFGSVQSKALPPIASEDLKCFKASISESSTRARDRTKLLHESILKLDKYRNLISRKRQRIDQSNEKSGTSNPLKMVSQTHQNPAELTSPRLEDRSKNVVPNKRIRSSMAEVRSEGRGTFPLRQGAVMDKDRNVLFDKDKGMLRSCNGGSIPSEDKMCGLPPGADGWEKKLKRKRSVGLNRGTEGDREIKQSIQQRSNNESRLRSSDGIGFRPGLSSGTTVSNKMDSSPQLSGANSRSTPKNDLDSGSNTNERREHSGGLDNERIVPKGSNKLSTREDVQAGNQSPLIKGKASRASRIGSGAAMNASSNFLRSSGNTDGWDQAPCINKVQPLTSSNRKRPISNESSSPSVTQWVGQRPQKISRTRRVNVVSPVSNLDESQFLQEGFITPDVGTRLATMDTSGLLVSRGMPSSTHQTKLKLDIVLSPAVLSESEESAAVENKFKDKGVDNFEVENGAQTTLKATTFLLSTKKNKTPPKEEIGDGVRRQGRSGRGSVQAKTRLPVPKEKMENVDPTKPLKNGKLGSERSERIGRPPSKKMSDRKACARPQVMSSGSLELTGESDDDREELLAAANAARNASYHACSSTFWKKMEPIFAFVTLEEISYVKHQINFAEELDASLPNWFEASHDVMSEVVADVVPSPYSSFAREQTNAVGPTNKSFGTPCSIDGTQHVKTSVGRLDTKRWYDKMVPLSQRLLSAFIVEDETENLDNDTQGETFLQFSSDYVHYDTKDHVIDQAEDLNMDCDLESEYKNHKNSLGDGFMPSNNFRHLNIQNFMSGDEPLAENSAILNTDNGSFSRYHQNSRNQMHIMYSTSPYECQFEDMPLDERILMELHSIGLFPETVPDLAEGEDGEIDRVISELKMRLYQQVRQKKNQLAKLEKAIQDAKETEERKLEQFAVNKLIEMAYKKLMGGRGSSSHKSGATKVSKQLALAFGKRTLSRCRRFEETGRSCFSEPALRDVILSVPLQNIDTKHSDGSSAIYHVESRSGQLGVRASGVTSIMSARHGLGNKIDRGPLDPYQGFPQMGDPSVNKRKKEVLLDDVTGAASRASSTPTHTLPSSAKWKKTERDRDQNKDTLGRSSTAKAGRPSLSSGRGERKTKTKPKQKIAQLSTSGNGLGRVTEAANFMSPALHEPFDTVNNIITKIDQEIELQSSSTIAHDSSKEIDDAIFTNLPLHGIDSIDELDVTEGLGGQGQDIGSWLNVDEDALQDHDLHSSKLGGREVTGRWIGRKVSVEMLDGRESLVSRFPRARCLANSHRTSPYDSKDPFLNRQPDGFLLRGEYSDITTVSSREWPSPNEYNEAKIKVIGIGGGGSNAVNRMVESSMKGVEFWIVNTDVQAMRMSSIYPEHRLQIGEELTRGLGAGGNPDIGMNAAKESKELIQEAVYGADMVFVTAGMGGGTGTGGAPIIAGIAKSMGVLTVGIVTTPFSFEGRRRAVQAQEGIAALRDSVDTLIVIPNDKLLSAVSPNTPMIEAFNLADDILRQGVRGISDIITVPGLVNVDFADVRAIMADAGSSLMGIGTATGKTRARDAALNAIQSPLLDIGIERATGIVWNITGGSDLTLYEVNAAAEVIYDLVDPSANIIFGAVIDQSLSGQVSITLIATGLKRQDEQEGRNLQGAQLGHGDNLGMKRRSNSPSTEGGIVEIPEFLRKKVHSRSPRF</sequence>
<dbReference type="GO" id="GO:0010020">
    <property type="term" value="P:chloroplast fission"/>
    <property type="evidence" value="ECO:0007669"/>
    <property type="project" value="UniProtKB-ARBA"/>
</dbReference>
<dbReference type="Proteomes" id="UP000317650">
    <property type="component" value="Chromosome 6"/>
</dbReference>
<feature type="region of interest" description="Disordered" evidence="13">
    <location>
        <begin position="251"/>
        <end position="398"/>
    </location>
</feature>
<feature type="region of interest" description="Disordered" evidence="13">
    <location>
        <begin position="1113"/>
        <end position="1137"/>
    </location>
</feature>
<keyword evidence="5" id="KW-0597">Phosphoprotein</keyword>
<dbReference type="EMBL" id="PYDT01000009">
    <property type="protein sequence ID" value="THU49842.1"/>
    <property type="molecule type" value="Genomic_DNA"/>
</dbReference>
<keyword evidence="11" id="KW-0472">Membrane</keyword>
<feature type="compositionally biased region" description="Polar residues" evidence="13">
    <location>
        <begin position="1154"/>
        <end position="1165"/>
    </location>
</feature>
<dbReference type="HAMAP" id="MF_00909">
    <property type="entry name" value="FtsZ"/>
    <property type="match status" value="1"/>
</dbReference>
<dbReference type="InterPro" id="IPR037103">
    <property type="entry name" value="Tubulin/FtsZ-like_C"/>
</dbReference>
<comment type="caution">
    <text evidence="16">The sequence shown here is derived from an EMBL/GenBank/DDBJ whole genome shotgun (WGS) entry which is preliminary data.</text>
</comment>
<feature type="compositionally biased region" description="Basic and acidic residues" evidence="13">
    <location>
        <begin position="627"/>
        <end position="647"/>
    </location>
</feature>
<dbReference type="SUPFAM" id="SSF55307">
    <property type="entry name" value="Tubulin C-terminal domain-like"/>
    <property type="match status" value="1"/>
</dbReference>
<feature type="compositionally biased region" description="Basic and acidic residues" evidence="13">
    <location>
        <begin position="355"/>
        <end position="370"/>
    </location>
</feature>
<dbReference type="InterPro" id="IPR024757">
    <property type="entry name" value="FtsZ_C"/>
</dbReference>